<dbReference type="EMBL" id="JAGKQM010000013">
    <property type="protein sequence ID" value="KAH0892792.1"/>
    <property type="molecule type" value="Genomic_DNA"/>
</dbReference>
<feature type="non-terminal residue" evidence="2">
    <location>
        <position position="1"/>
    </location>
</feature>
<evidence type="ECO:0000313" key="2">
    <source>
        <dbReference type="EMBL" id="KAH0892792.1"/>
    </source>
</evidence>
<proteinExistence type="predicted"/>
<feature type="compositionally biased region" description="Polar residues" evidence="1">
    <location>
        <begin position="1"/>
        <end position="13"/>
    </location>
</feature>
<reference evidence="2 3" key="1">
    <citation type="submission" date="2021-05" db="EMBL/GenBank/DDBJ databases">
        <title>Genome Assembly of Synthetic Allotetraploid Brassica napus Reveals Homoeologous Exchanges between Subgenomes.</title>
        <authorList>
            <person name="Davis J.T."/>
        </authorList>
    </citation>
    <scope>NUCLEOTIDE SEQUENCE [LARGE SCALE GENOMIC DNA]</scope>
    <source>
        <strain evidence="3">cv. Da-Ae</strain>
        <tissue evidence="2">Seedling</tissue>
    </source>
</reference>
<sequence>TKLKSTATYPGKSNNDDEEEALREGESKRHFVGFPLVLQLILAEVLEAEHDPKVTSCTHVQTFNVVHVTCVHIYFAYYACMVCSRGVMGKIRRIFGGNLTEIFNRKIANMVELLKAGHKYKNQEWRVGDAAERKYM</sequence>
<name>A0ABQ8AKL3_BRANA</name>
<organism evidence="2 3">
    <name type="scientific">Brassica napus</name>
    <name type="common">Rape</name>
    <dbReference type="NCBI Taxonomy" id="3708"/>
    <lineage>
        <taxon>Eukaryota</taxon>
        <taxon>Viridiplantae</taxon>
        <taxon>Streptophyta</taxon>
        <taxon>Embryophyta</taxon>
        <taxon>Tracheophyta</taxon>
        <taxon>Spermatophyta</taxon>
        <taxon>Magnoliopsida</taxon>
        <taxon>eudicotyledons</taxon>
        <taxon>Gunneridae</taxon>
        <taxon>Pentapetalae</taxon>
        <taxon>rosids</taxon>
        <taxon>malvids</taxon>
        <taxon>Brassicales</taxon>
        <taxon>Brassicaceae</taxon>
        <taxon>Brassiceae</taxon>
        <taxon>Brassica</taxon>
    </lineage>
</organism>
<evidence type="ECO:0000256" key="1">
    <source>
        <dbReference type="SAM" id="MobiDB-lite"/>
    </source>
</evidence>
<dbReference type="Proteomes" id="UP000824890">
    <property type="component" value="Unassembled WGS sequence"/>
</dbReference>
<comment type="caution">
    <text evidence="2">The sequence shown here is derived from an EMBL/GenBank/DDBJ whole genome shotgun (WGS) entry which is preliminary data.</text>
</comment>
<evidence type="ECO:0000313" key="3">
    <source>
        <dbReference type="Proteomes" id="UP000824890"/>
    </source>
</evidence>
<gene>
    <name evidence="2" type="ORF">HID58_055221</name>
</gene>
<accession>A0ABQ8AKL3</accession>
<protein>
    <submittedName>
        <fullName evidence="2">Uncharacterized protein</fullName>
    </submittedName>
</protein>
<keyword evidence="3" id="KW-1185">Reference proteome</keyword>
<feature type="region of interest" description="Disordered" evidence="1">
    <location>
        <begin position="1"/>
        <end position="22"/>
    </location>
</feature>